<evidence type="ECO:0000256" key="1">
    <source>
        <dbReference type="SAM" id="Phobius"/>
    </source>
</evidence>
<comment type="caution">
    <text evidence="2">The sequence shown here is derived from an EMBL/GenBank/DDBJ whole genome shotgun (WGS) entry which is preliminary data.</text>
</comment>
<keyword evidence="1" id="KW-0812">Transmembrane</keyword>
<dbReference type="STRING" id="997350.HMPREF9129_1112"/>
<dbReference type="RefSeq" id="WP_004821120.1">
    <property type="nucleotide sequence ID" value="NZ_JH165061.1"/>
</dbReference>
<evidence type="ECO:0000313" key="3">
    <source>
        <dbReference type="Proteomes" id="UP000003422"/>
    </source>
</evidence>
<dbReference type="EMBL" id="AGBB01000105">
    <property type="protein sequence ID" value="EGY79760.1"/>
    <property type="molecule type" value="Genomic_DNA"/>
</dbReference>
<keyword evidence="1" id="KW-1133">Transmembrane helix</keyword>
<dbReference type="Proteomes" id="UP000003422">
    <property type="component" value="Unassembled WGS sequence"/>
</dbReference>
<sequence length="119" mass="13919">NIVKKLILITIAFTCIGSFIIYHNKDIVFQKGNPIPYLIAISKIKKEKPYVKLDKNILISKNGDVSYLFKHFENDMGIKFKEQMGSGYIFSDGNKDYLLTSEIYLKKYIVWSIHEEDKY</sequence>
<reference evidence="2 3" key="1">
    <citation type="submission" date="2011-06" db="EMBL/GenBank/DDBJ databases">
        <authorList>
            <person name="Muzny D."/>
            <person name="Qin X."/>
            <person name="Deng J."/>
            <person name="Jiang H."/>
            <person name="Liu Y."/>
            <person name="Qu J."/>
            <person name="Song X.-Z."/>
            <person name="Zhang L."/>
            <person name="Thornton R."/>
            <person name="Coyle M."/>
            <person name="Francisco L."/>
            <person name="Jackson L."/>
            <person name="Javaid M."/>
            <person name="Korchina V."/>
            <person name="Kovar C."/>
            <person name="Mata R."/>
            <person name="Mathew T."/>
            <person name="Ngo R."/>
            <person name="Nguyen L."/>
            <person name="Nguyen N."/>
            <person name="Okwuonu G."/>
            <person name="Ongeri F."/>
            <person name="Pham C."/>
            <person name="Simmons D."/>
            <person name="Wilczek-Boney K."/>
            <person name="Hale W."/>
            <person name="Jakkamsetti A."/>
            <person name="Pham P."/>
            <person name="Ruth R."/>
            <person name="San Lucas F."/>
            <person name="Warren J."/>
            <person name="Zhang J."/>
            <person name="Zhao Z."/>
            <person name="Zhou C."/>
            <person name="Zhu D."/>
            <person name="Lee S."/>
            <person name="Bess C."/>
            <person name="Blankenburg K."/>
            <person name="Forbes L."/>
            <person name="Fu Q."/>
            <person name="Gubbala S."/>
            <person name="Hirani K."/>
            <person name="Jayaseelan J.C."/>
            <person name="Lara F."/>
            <person name="Munidasa M."/>
            <person name="Palculict T."/>
            <person name="Patil S."/>
            <person name="Pu L.-L."/>
            <person name="Saada N."/>
            <person name="Tang L."/>
            <person name="Weissenberger G."/>
            <person name="Zhu Y."/>
            <person name="Hemphill L."/>
            <person name="Shang Y."/>
            <person name="Youmans B."/>
            <person name="Ayvaz T."/>
            <person name="Ross M."/>
            <person name="Santibanez J."/>
            <person name="Aqrawi P."/>
            <person name="Gross S."/>
            <person name="Joshi V."/>
            <person name="Fowler G."/>
            <person name="Nazareth L."/>
            <person name="Reid J."/>
            <person name="Worley K."/>
            <person name="Petrosino J."/>
            <person name="Highlander S."/>
            <person name="Gibbs R."/>
        </authorList>
    </citation>
    <scope>NUCLEOTIDE SEQUENCE [LARGE SCALE GENOMIC DNA]</scope>
    <source>
        <strain evidence="2 3">ATCC 29427</strain>
    </source>
</reference>
<feature type="non-terminal residue" evidence="2">
    <location>
        <position position="1"/>
    </location>
</feature>
<evidence type="ECO:0000313" key="2">
    <source>
        <dbReference type="EMBL" id="EGY79760.1"/>
    </source>
</evidence>
<protein>
    <submittedName>
        <fullName evidence="2">Uncharacterized protein</fullName>
    </submittedName>
</protein>
<keyword evidence="1" id="KW-0472">Membrane</keyword>
<gene>
    <name evidence="2" type="ORF">HMPREF9129_1112</name>
</gene>
<proteinExistence type="predicted"/>
<organism evidence="2 3">
    <name type="scientific">Peptoniphilus indolicus ATCC 29427</name>
    <dbReference type="NCBI Taxonomy" id="997350"/>
    <lineage>
        <taxon>Bacteria</taxon>
        <taxon>Bacillati</taxon>
        <taxon>Bacillota</taxon>
        <taxon>Tissierellia</taxon>
        <taxon>Tissierellales</taxon>
        <taxon>Peptoniphilaceae</taxon>
        <taxon>Peptoniphilus</taxon>
    </lineage>
</organism>
<dbReference type="eggNOG" id="ENOG50324W4">
    <property type="taxonomic scope" value="Bacteria"/>
</dbReference>
<name>G4D3Y2_9FIRM</name>
<dbReference type="HOGENOM" id="CLU_2054662_0_0_9"/>
<accession>G4D3Y2</accession>
<feature type="transmembrane region" description="Helical" evidence="1">
    <location>
        <begin position="6"/>
        <end position="22"/>
    </location>
</feature>
<dbReference type="PATRIC" id="fig|997350.3.peg.1070"/>
<keyword evidence="3" id="KW-1185">Reference proteome</keyword>
<dbReference type="AlphaFoldDB" id="G4D3Y2"/>